<dbReference type="EMBL" id="AVOT02038904">
    <property type="protein sequence ID" value="MBW0533862.1"/>
    <property type="molecule type" value="Genomic_DNA"/>
</dbReference>
<dbReference type="Pfam" id="PF00098">
    <property type="entry name" value="zf-CCHC"/>
    <property type="match status" value="1"/>
</dbReference>
<dbReference type="Gene3D" id="4.10.60.10">
    <property type="entry name" value="Zinc finger, CCHC-type"/>
    <property type="match status" value="1"/>
</dbReference>
<accession>A0A9Q3IB64</accession>
<protein>
    <recommendedName>
        <fullName evidence="4">CCHC-type domain-containing protein</fullName>
    </recommendedName>
</protein>
<reference evidence="5" key="1">
    <citation type="submission" date="2021-03" db="EMBL/GenBank/DDBJ databases">
        <title>Draft genome sequence of rust myrtle Austropuccinia psidii MF-1, a brazilian biotype.</title>
        <authorList>
            <person name="Quecine M.C."/>
            <person name="Pachon D.M.R."/>
            <person name="Bonatelli M.L."/>
            <person name="Correr F.H."/>
            <person name="Franceschini L.M."/>
            <person name="Leite T.F."/>
            <person name="Margarido G.R.A."/>
            <person name="Almeida C.A."/>
            <person name="Ferrarezi J.A."/>
            <person name="Labate C.A."/>
        </authorList>
    </citation>
    <scope>NUCLEOTIDE SEQUENCE</scope>
    <source>
        <strain evidence="5">MF-1</strain>
    </source>
</reference>
<dbReference type="GO" id="GO:0003676">
    <property type="term" value="F:nucleic acid binding"/>
    <property type="evidence" value="ECO:0007669"/>
    <property type="project" value="InterPro"/>
</dbReference>
<keyword evidence="2" id="KW-0862">Zinc</keyword>
<evidence type="ECO:0000256" key="2">
    <source>
        <dbReference type="PROSITE-ProRule" id="PRU00047"/>
    </source>
</evidence>
<dbReference type="PROSITE" id="PS50158">
    <property type="entry name" value="ZF_CCHC"/>
    <property type="match status" value="1"/>
</dbReference>
<gene>
    <name evidence="5" type="ORF">O181_073577</name>
</gene>
<evidence type="ECO:0000313" key="5">
    <source>
        <dbReference type="EMBL" id="MBW0533862.1"/>
    </source>
</evidence>
<dbReference type="SMART" id="SM00343">
    <property type="entry name" value="ZnF_C2HC"/>
    <property type="match status" value="1"/>
</dbReference>
<evidence type="ECO:0000256" key="1">
    <source>
        <dbReference type="ARBA" id="ARBA00022664"/>
    </source>
</evidence>
<proteinExistence type="predicted"/>
<dbReference type="GO" id="GO:0008270">
    <property type="term" value="F:zinc ion binding"/>
    <property type="evidence" value="ECO:0007669"/>
    <property type="project" value="UniProtKB-KW"/>
</dbReference>
<comment type="caution">
    <text evidence="5">The sequence shown here is derived from an EMBL/GenBank/DDBJ whole genome shotgun (WGS) entry which is preliminary data.</text>
</comment>
<feature type="region of interest" description="Disordered" evidence="3">
    <location>
        <begin position="186"/>
        <end position="218"/>
    </location>
</feature>
<evidence type="ECO:0000259" key="4">
    <source>
        <dbReference type="PROSITE" id="PS50158"/>
    </source>
</evidence>
<keyword evidence="2" id="KW-0863">Zinc-finger</keyword>
<keyword evidence="1" id="KW-0507">mRNA processing</keyword>
<dbReference type="Proteomes" id="UP000765509">
    <property type="component" value="Unassembled WGS sequence"/>
</dbReference>
<dbReference type="InterPro" id="IPR036875">
    <property type="entry name" value="Znf_CCHC_sf"/>
</dbReference>
<dbReference type="GO" id="GO:0006397">
    <property type="term" value="P:mRNA processing"/>
    <property type="evidence" value="ECO:0007669"/>
    <property type="project" value="UniProtKB-KW"/>
</dbReference>
<feature type="compositionally biased region" description="Basic and acidic residues" evidence="3">
    <location>
        <begin position="186"/>
        <end position="197"/>
    </location>
</feature>
<evidence type="ECO:0000256" key="3">
    <source>
        <dbReference type="SAM" id="MobiDB-lite"/>
    </source>
</evidence>
<organism evidence="5 6">
    <name type="scientific">Austropuccinia psidii MF-1</name>
    <dbReference type="NCBI Taxonomy" id="1389203"/>
    <lineage>
        <taxon>Eukaryota</taxon>
        <taxon>Fungi</taxon>
        <taxon>Dikarya</taxon>
        <taxon>Basidiomycota</taxon>
        <taxon>Pucciniomycotina</taxon>
        <taxon>Pucciniomycetes</taxon>
        <taxon>Pucciniales</taxon>
        <taxon>Sphaerophragmiaceae</taxon>
        <taxon>Austropuccinia</taxon>
    </lineage>
</organism>
<dbReference type="AlphaFoldDB" id="A0A9Q3IB64"/>
<dbReference type="SUPFAM" id="SSF57756">
    <property type="entry name" value="Retrovirus zinc finger-like domains"/>
    <property type="match status" value="1"/>
</dbReference>
<name>A0A9Q3IB64_9BASI</name>
<keyword evidence="2" id="KW-0479">Metal-binding</keyword>
<feature type="domain" description="CCHC-type" evidence="4">
    <location>
        <begin position="160"/>
        <end position="175"/>
    </location>
</feature>
<dbReference type="InterPro" id="IPR001878">
    <property type="entry name" value="Znf_CCHC"/>
</dbReference>
<evidence type="ECO:0000313" key="6">
    <source>
        <dbReference type="Proteomes" id="UP000765509"/>
    </source>
</evidence>
<keyword evidence="6" id="KW-1185">Reference proteome</keyword>
<sequence length="284" mass="32986">MPDIHINTKMVIICLSLRWKPQNSFQRPQAGPNSLEQENMIIWSSFIILMDSSLIYQAYQTTGLLLDSIKHSKDMLVFWYTEMKEIHGRRNWPWWKSQIIQKYSNDDIANTLQDVRKQTNIGKYSPYKSNGFKEKQPFRVEFKEKPSERVAEVAKKKISCHNCGSKDHYSKNCPKGKKKVYAIEKFPAEKSPTKDSESDSMGDSIREQYDDEQDSREERLLEYEEETPLEIQDIQLEAGRPQDTGSKNLCKHTQDAQTFLVTPTKGMAYKHGTATRMTVCIENA</sequence>